<comment type="similarity">
    <text evidence="1 3">Belongs to the type-B carboxylesterase/lipase family.</text>
</comment>
<dbReference type="Pfam" id="PF00135">
    <property type="entry name" value="COesterase"/>
    <property type="match status" value="1"/>
</dbReference>
<keyword evidence="6" id="KW-1185">Reference proteome</keyword>
<gene>
    <name evidence="5" type="ORF">ACFPYJ_27420</name>
</gene>
<feature type="domain" description="Carboxylesterase type B" evidence="4">
    <location>
        <begin position="5"/>
        <end position="352"/>
    </location>
</feature>
<proteinExistence type="inferred from homology"/>
<organism evidence="5 6">
    <name type="scientific">Paenibacillus solisilvae</name>
    <dbReference type="NCBI Taxonomy" id="2486751"/>
    <lineage>
        <taxon>Bacteria</taxon>
        <taxon>Bacillati</taxon>
        <taxon>Bacillota</taxon>
        <taxon>Bacilli</taxon>
        <taxon>Bacillales</taxon>
        <taxon>Paenibacillaceae</taxon>
        <taxon>Paenibacillus</taxon>
    </lineage>
</organism>
<name>A0ABW0W3L6_9BACL</name>
<dbReference type="PANTHER" id="PTHR11559">
    <property type="entry name" value="CARBOXYLESTERASE"/>
    <property type="match status" value="1"/>
</dbReference>
<evidence type="ECO:0000313" key="5">
    <source>
        <dbReference type="EMBL" id="MFC5652768.1"/>
    </source>
</evidence>
<accession>A0ABW0W3L6</accession>
<dbReference type="InterPro" id="IPR002018">
    <property type="entry name" value="CarbesteraseB"/>
</dbReference>
<dbReference type="Gene3D" id="3.40.50.1820">
    <property type="entry name" value="alpha/beta hydrolase"/>
    <property type="match status" value="1"/>
</dbReference>
<reference evidence="6" key="1">
    <citation type="journal article" date="2019" name="Int. J. Syst. Evol. Microbiol.">
        <title>The Global Catalogue of Microorganisms (GCM) 10K type strain sequencing project: providing services to taxonomists for standard genome sequencing and annotation.</title>
        <authorList>
            <consortium name="The Broad Institute Genomics Platform"/>
            <consortium name="The Broad Institute Genome Sequencing Center for Infectious Disease"/>
            <person name="Wu L."/>
            <person name="Ma J."/>
        </authorList>
    </citation>
    <scope>NUCLEOTIDE SEQUENCE [LARGE SCALE GENOMIC DNA]</scope>
    <source>
        <strain evidence="6">CGMCC 1.3240</strain>
    </source>
</reference>
<dbReference type="InterPro" id="IPR029058">
    <property type="entry name" value="AB_hydrolase_fold"/>
</dbReference>
<dbReference type="EC" id="3.1.1.-" evidence="3"/>
<evidence type="ECO:0000256" key="3">
    <source>
        <dbReference type="RuleBase" id="RU361235"/>
    </source>
</evidence>
<comment type="caution">
    <text evidence="5">The sequence shown here is derived from an EMBL/GenBank/DDBJ whole genome shotgun (WGS) entry which is preliminary data.</text>
</comment>
<dbReference type="SUPFAM" id="SSF53474">
    <property type="entry name" value="alpha/beta-Hydrolases"/>
    <property type="match status" value="1"/>
</dbReference>
<dbReference type="RefSeq" id="WP_379191428.1">
    <property type="nucleotide sequence ID" value="NZ_JBHSOW010000105.1"/>
</dbReference>
<sequence length="377" mass="40870">MRYASENGIVYVSLNYRLGTLGFLYLGDLLGSGYETSGNCGILDIVAALNWVQMNIEAFGGDPRRVTVIGNSAGAKCTAALYAIPEADGLFSGAVAQSGATQAIRSQDTAGETARKLLHHLGLQGKEASRILDLPVERIMEAQIKAGPDLSSNLHMFGPVADDIIIPRDPLAYVRSRANLPALLLGTNEDEAEIFIRNEPDLHVPNLEAVGRLFGLNGPIVWSVYQSYASKIQPQEAWKKALTEHIYTIGTIQFANAAADSGAAVWMYRLTYGGPCGAVHGYENGLINQASDEYGLVAALDDPYHVTAEGRLLGRRMRASWMAFMHSGDPNVPELPHWPNYDGERSTMTLDLECRTRTDLPVPAGEGCPHQVWRAGS</sequence>
<evidence type="ECO:0000256" key="2">
    <source>
        <dbReference type="ARBA" id="ARBA00022801"/>
    </source>
</evidence>
<evidence type="ECO:0000259" key="4">
    <source>
        <dbReference type="Pfam" id="PF00135"/>
    </source>
</evidence>
<dbReference type="PROSITE" id="PS00122">
    <property type="entry name" value="CARBOXYLESTERASE_B_1"/>
    <property type="match status" value="1"/>
</dbReference>
<keyword evidence="2 3" id="KW-0378">Hydrolase</keyword>
<dbReference type="InterPro" id="IPR050309">
    <property type="entry name" value="Type-B_Carboxylest/Lipase"/>
</dbReference>
<dbReference type="EMBL" id="JBHSOW010000105">
    <property type="protein sequence ID" value="MFC5652768.1"/>
    <property type="molecule type" value="Genomic_DNA"/>
</dbReference>
<evidence type="ECO:0000256" key="1">
    <source>
        <dbReference type="ARBA" id="ARBA00005964"/>
    </source>
</evidence>
<protein>
    <recommendedName>
        <fullName evidence="3">Carboxylic ester hydrolase</fullName>
        <ecNumber evidence="3">3.1.1.-</ecNumber>
    </recommendedName>
</protein>
<dbReference type="Proteomes" id="UP001596047">
    <property type="component" value="Unassembled WGS sequence"/>
</dbReference>
<evidence type="ECO:0000313" key="6">
    <source>
        <dbReference type="Proteomes" id="UP001596047"/>
    </source>
</evidence>
<dbReference type="InterPro" id="IPR019826">
    <property type="entry name" value="Carboxylesterase_B_AS"/>
</dbReference>